<sequence>MLTRSIKIKKKGGDGSFNGFLKDIPRSTVSVCVAGMKGMLFIFRFFCMALPPSFYPFSIFLFVFSFFSCSLVDMQRCRAFFFTYTGSPARFRGLGNEISASFVLTRTVDGGPMKIHCIPGYISALYLVEYPEQGKLLLLDSGFPSDLERVRFYVEEVMAAGKFTKQRLSEKLRLVVSTHSHIDHAGASKGYERCGIPVACPSGMEKCYSGVEGRISQIFEAYFSQLVAARLGRKVRESSFLFSKGLLGPYWQMPVGALRLDDGTPLPLGFHDWVAINCPGHTSHMVGLYHPFSRIFYVSDMFVAIRKGFFPPLPIEVDWAYNRTLHRLRGLPTRCALLPHGGIIDVEDRCGSWNALIDEIVLHYELKAKCNSRFEWARSIIAARSHLLQGEHFSPDVFPRGPLPVPPKGHEPPHLHIMDS</sequence>
<dbReference type="OrthoDB" id="241529at2759"/>
<dbReference type="SMART" id="SM00849">
    <property type="entry name" value="Lactamase_B"/>
    <property type="match status" value="1"/>
</dbReference>
<evidence type="ECO:0000256" key="1">
    <source>
        <dbReference type="SAM" id="Phobius"/>
    </source>
</evidence>
<protein>
    <submittedName>
        <fullName evidence="3">Metallo-beta-lactamase superfamily, putative</fullName>
    </submittedName>
</protein>
<dbReference type="PANTHER" id="PTHR42951:SF4">
    <property type="entry name" value="ACYL-COENZYME A THIOESTERASE MBLAC2"/>
    <property type="match status" value="1"/>
</dbReference>
<keyword evidence="1" id="KW-0472">Membrane</keyword>
<dbReference type="Gene3D" id="3.60.15.10">
    <property type="entry name" value="Ribonuclease Z/Hydroxyacylglutathione hydrolase-like"/>
    <property type="match status" value="1"/>
</dbReference>
<evidence type="ECO:0000313" key="3">
    <source>
        <dbReference type="EMBL" id="EKF37943.1"/>
    </source>
</evidence>
<dbReference type="InterPro" id="IPR036866">
    <property type="entry name" value="RibonucZ/Hydroxyglut_hydro"/>
</dbReference>
<gene>
    <name evidence="3" type="ORF">MOQ_001855</name>
</gene>
<keyword evidence="1" id="KW-1133">Transmembrane helix</keyword>
<organism evidence="3 4">
    <name type="scientific">Trypanosoma cruzi marinkellei</name>
    <dbReference type="NCBI Taxonomy" id="85056"/>
    <lineage>
        <taxon>Eukaryota</taxon>
        <taxon>Discoba</taxon>
        <taxon>Euglenozoa</taxon>
        <taxon>Kinetoplastea</taxon>
        <taxon>Metakinetoplastina</taxon>
        <taxon>Trypanosomatida</taxon>
        <taxon>Trypanosomatidae</taxon>
        <taxon>Trypanosoma</taxon>
        <taxon>Schizotrypanum</taxon>
    </lineage>
</organism>
<accession>K2MRL4</accession>
<evidence type="ECO:0000313" key="4">
    <source>
        <dbReference type="Proteomes" id="UP000007350"/>
    </source>
</evidence>
<dbReference type="SUPFAM" id="SSF56281">
    <property type="entry name" value="Metallo-hydrolase/oxidoreductase"/>
    <property type="match status" value="1"/>
</dbReference>
<comment type="caution">
    <text evidence="3">The sequence shown here is derived from an EMBL/GenBank/DDBJ whole genome shotgun (WGS) entry which is preliminary data.</text>
</comment>
<reference evidence="3 4" key="1">
    <citation type="journal article" date="2012" name="BMC Genomics">
        <title>Comparative genomic analysis of human infective Trypanosoma cruzi lineages with the bat-restricted subspecies T. cruzi marinkellei.</title>
        <authorList>
            <person name="Franzen O."/>
            <person name="Talavera-Lopez C."/>
            <person name="Ochaya S."/>
            <person name="Butler C.E."/>
            <person name="Messenger L.A."/>
            <person name="Lewis M.D."/>
            <person name="Llewellyn M.S."/>
            <person name="Marinkelle C.J."/>
            <person name="Tyler K.M."/>
            <person name="Miles M.A."/>
            <person name="Andersson B."/>
        </authorList>
    </citation>
    <scope>NUCLEOTIDE SEQUENCE [LARGE SCALE GENOMIC DNA]</scope>
    <source>
        <strain evidence="3 4">B7</strain>
    </source>
</reference>
<evidence type="ECO:0000259" key="2">
    <source>
        <dbReference type="SMART" id="SM00849"/>
    </source>
</evidence>
<feature type="domain" description="Metallo-beta-lactamase" evidence="2">
    <location>
        <begin position="122"/>
        <end position="340"/>
    </location>
</feature>
<dbReference type="EMBL" id="AHKC01008100">
    <property type="protein sequence ID" value="EKF37943.1"/>
    <property type="molecule type" value="Genomic_DNA"/>
</dbReference>
<dbReference type="PANTHER" id="PTHR42951">
    <property type="entry name" value="METALLO-BETA-LACTAMASE DOMAIN-CONTAINING"/>
    <property type="match status" value="1"/>
</dbReference>
<keyword evidence="1" id="KW-0812">Transmembrane</keyword>
<dbReference type="Proteomes" id="UP000007350">
    <property type="component" value="Unassembled WGS sequence"/>
</dbReference>
<name>K2MRL4_TRYCR</name>
<dbReference type="InterPro" id="IPR001279">
    <property type="entry name" value="Metallo-B-lactamas"/>
</dbReference>
<dbReference type="Pfam" id="PF00753">
    <property type="entry name" value="Lactamase_B"/>
    <property type="match status" value="1"/>
</dbReference>
<feature type="transmembrane region" description="Helical" evidence="1">
    <location>
        <begin position="45"/>
        <end position="67"/>
    </location>
</feature>
<keyword evidence="4" id="KW-1185">Reference proteome</keyword>
<dbReference type="InterPro" id="IPR050855">
    <property type="entry name" value="NDM-1-like"/>
</dbReference>
<dbReference type="AlphaFoldDB" id="K2MRL4"/>
<proteinExistence type="predicted"/>